<evidence type="ECO:0000256" key="1">
    <source>
        <dbReference type="ARBA" id="ARBA00022679"/>
    </source>
</evidence>
<protein>
    <submittedName>
        <fullName evidence="3">Chloramphenicol acetyltransferase-like domain containing protein</fullName>
    </submittedName>
</protein>
<dbReference type="GO" id="GO:0016747">
    <property type="term" value="F:acyltransferase activity, transferring groups other than amino-acyl groups"/>
    <property type="evidence" value="ECO:0007669"/>
    <property type="project" value="UniProtKB-ARBA"/>
</dbReference>
<keyword evidence="1 3" id="KW-0808">Transferase</keyword>
<dbReference type="Gene3D" id="3.30.559.10">
    <property type="entry name" value="Chloramphenicol acetyltransferase-like domain"/>
    <property type="match status" value="1"/>
</dbReference>
<name>A0A2P5FVQ9_TREOI</name>
<dbReference type="OrthoDB" id="1862401at2759"/>
<evidence type="ECO:0000313" key="4">
    <source>
        <dbReference type="Proteomes" id="UP000237000"/>
    </source>
</evidence>
<sequence length="244" mass="27771">MDGKTLDTFSKSWAHRCQSLIVAGNHVINSHIALPMELKPFLYAGRSSFLMESPAMARLGDTFLKQWLHRDGPNNRSLLPLEIKLKQDQQAVRGTFQLPRDKIQKLRRLTIKVDDVVSTHVSSFSLTCAYTSRLEPPLPTTYFGTCVAPMSVVVDTQVLLGKQGFVEAVRAISEAIKSLEKVSILNGAEKWVSSLMCGVDYGYTLRVGSPWFKNYGIDFRWRRPIKVDIYSSCIYRRSDKFYRQ</sequence>
<dbReference type="InterPro" id="IPR051504">
    <property type="entry name" value="Plant_metabolite_acyltrans"/>
</dbReference>
<keyword evidence="4" id="KW-1185">Reference proteome</keyword>
<dbReference type="Proteomes" id="UP000237000">
    <property type="component" value="Unassembled WGS sequence"/>
</dbReference>
<proteinExistence type="predicted"/>
<reference evidence="4" key="1">
    <citation type="submission" date="2016-06" db="EMBL/GenBank/DDBJ databases">
        <title>Parallel loss of symbiosis genes in relatives of nitrogen-fixing non-legume Parasponia.</title>
        <authorList>
            <person name="Van Velzen R."/>
            <person name="Holmer R."/>
            <person name="Bu F."/>
            <person name="Rutten L."/>
            <person name="Van Zeijl A."/>
            <person name="Liu W."/>
            <person name="Santuari L."/>
            <person name="Cao Q."/>
            <person name="Sharma T."/>
            <person name="Shen D."/>
            <person name="Roswanjaya Y."/>
            <person name="Wardhani T."/>
            <person name="Kalhor M.S."/>
            <person name="Jansen J."/>
            <person name="Van den Hoogen J."/>
            <person name="Gungor B."/>
            <person name="Hartog M."/>
            <person name="Hontelez J."/>
            <person name="Verver J."/>
            <person name="Yang W.-C."/>
            <person name="Schijlen E."/>
            <person name="Repin R."/>
            <person name="Schilthuizen M."/>
            <person name="Schranz E."/>
            <person name="Heidstra R."/>
            <person name="Miyata K."/>
            <person name="Fedorova E."/>
            <person name="Kohlen W."/>
            <person name="Bisseling T."/>
            <person name="Smit S."/>
            <person name="Geurts R."/>
        </authorList>
    </citation>
    <scope>NUCLEOTIDE SEQUENCE [LARGE SCALE GENOMIC DNA]</scope>
    <source>
        <strain evidence="4">cv. RG33-2</strain>
    </source>
</reference>
<keyword evidence="2" id="KW-0012">Acyltransferase</keyword>
<dbReference type="AlphaFoldDB" id="A0A2P5FVQ9"/>
<gene>
    <name evidence="3" type="ORF">TorRG33x02_026490</name>
</gene>
<dbReference type="InterPro" id="IPR023213">
    <property type="entry name" value="CAT-like_dom_sf"/>
</dbReference>
<organism evidence="3 4">
    <name type="scientific">Trema orientale</name>
    <name type="common">Charcoal tree</name>
    <name type="synonym">Celtis orientalis</name>
    <dbReference type="NCBI Taxonomy" id="63057"/>
    <lineage>
        <taxon>Eukaryota</taxon>
        <taxon>Viridiplantae</taxon>
        <taxon>Streptophyta</taxon>
        <taxon>Embryophyta</taxon>
        <taxon>Tracheophyta</taxon>
        <taxon>Spermatophyta</taxon>
        <taxon>Magnoliopsida</taxon>
        <taxon>eudicotyledons</taxon>
        <taxon>Gunneridae</taxon>
        <taxon>Pentapetalae</taxon>
        <taxon>rosids</taxon>
        <taxon>fabids</taxon>
        <taxon>Rosales</taxon>
        <taxon>Cannabaceae</taxon>
        <taxon>Trema</taxon>
    </lineage>
</organism>
<comment type="caution">
    <text evidence="3">The sequence shown here is derived from an EMBL/GenBank/DDBJ whole genome shotgun (WGS) entry which is preliminary data.</text>
</comment>
<evidence type="ECO:0000313" key="3">
    <source>
        <dbReference type="EMBL" id="POO01872.1"/>
    </source>
</evidence>
<evidence type="ECO:0000256" key="2">
    <source>
        <dbReference type="ARBA" id="ARBA00023315"/>
    </source>
</evidence>
<dbReference type="InParanoid" id="A0A2P5FVQ9"/>
<dbReference type="EMBL" id="JXTC01000007">
    <property type="protein sequence ID" value="POO01872.1"/>
    <property type="molecule type" value="Genomic_DNA"/>
</dbReference>
<dbReference type="STRING" id="63057.A0A2P5FVQ9"/>
<dbReference type="PANTHER" id="PTHR31625">
    <property type="match status" value="1"/>
</dbReference>
<accession>A0A2P5FVQ9</accession>